<evidence type="ECO:0000313" key="4">
    <source>
        <dbReference type="EMBL" id="CAI4217917.1"/>
    </source>
</evidence>
<dbReference type="InterPro" id="IPR021150">
    <property type="entry name" value="Ubiq_cyt_c_chap"/>
</dbReference>
<feature type="domain" description="Ubiquinol-cytochrome c chaperone" evidence="3">
    <location>
        <begin position="142"/>
        <end position="264"/>
    </location>
</feature>
<feature type="compositionally biased region" description="Basic and acidic residues" evidence="2">
    <location>
        <begin position="48"/>
        <end position="63"/>
    </location>
</feature>
<proteinExistence type="inferred from homology"/>
<protein>
    <recommendedName>
        <fullName evidence="3">Ubiquinol-cytochrome c chaperone domain-containing protein</fullName>
    </recommendedName>
</protein>
<dbReference type="Pfam" id="PF03981">
    <property type="entry name" value="Ubiq_cyt_C_chap"/>
    <property type="match status" value="1"/>
</dbReference>
<feature type="region of interest" description="Disordered" evidence="2">
    <location>
        <begin position="39"/>
        <end position="63"/>
    </location>
</feature>
<evidence type="ECO:0000256" key="2">
    <source>
        <dbReference type="SAM" id="MobiDB-lite"/>
    </source>
</evidence>
<dbReference type="PANTHER" id="PTHR12184:SF1">
    <property type="entry name" value="UBIQUINOL-CYTOCHROME-C REDUCTASE COMPLEX ASSEMBLY FACTOR 1"/>
    <property type="match status" value="1"/>
</dbReference>
<keyword evidence="5" id="KW-1185">Reference proteome</keyword>
<feature type="region of interest" description="Disordered" evidence="2">
    <location>
        <begin position="311"/>
        <end position="335"/>
    </location>
</feature>
<dbReference type="GO" id="GO:0005739">
    <property type="term" value="C:mitochondrion"/>
    <property type="evidence" value="ECO:0007669"/>
    <property type="project" value="TreeGrafter"/>
</dbReference>
<gene>
    <name evidence="4" type="ORF">PPNO1_LOCUS7513</name>
</gene>
<evidence type="ECO:0000313" key="5">
    <source>
        <dbReference type="Proteomes" id="UP000838763"/>
    </source>
</evidence>
<name>A0A9P1ME22_9PEZI</name>
<dbReference type="GO" id="GO:0034551">
    <property type="term" value="P:mitochondrial respiratory chain complex III assembly"/>
    <property type="evidence" value="ECO:0007669"/>
    <property type="project" value="TreeGrafter"/>
</dbReference>
<dbReference type="Proteomes" id="UP000838763">
    <property type="component" value="Unassembled WGS sequence"/>
</dbReference>
<organism evidence="4 5">
    <name type="scientific">Parascedosporium putredinis</name>
    <dbReference type="NCBI Taxonomy" id="1442378"/>
    <lineage>
        <taxon>Eukaryota</taxon>
        <taxon>Fungi</taxon>
        <taxon>Dikarya</taxon>
        <taxon>Ascomycota</taxon>
        <taxon>Pezizomycotina</taxon>
        <taxon>Sordariomycetes</taxon>
        <taxon>Hypocreomycetidae</taxon>
        <taxon>Microascales</taxon>
        <taxon>Microascaceae</taxon>
        <taxon>Parascedosporium</taxon>
    </lineage>
</organism>
<reference evidence="4" key="1">
    <citation type="submission" date="2022-11" db="EMBL/GenBank/DDBJ databases">
        <authorList>
            <person name="Scott C."/>
            <person name="Bruce N."/>
        </authorList>
    </citation>
    <scope>NUCLEOTIDE SEQUENCE</scope>
</reference>
<dbReference type="InterPro" id="IPR007129">
    <property type="entry name" value="Ubiqinol_cyt_c_chaperone_CPB3"/>
</dbReference>
<dbReference type="OrthoDB" id="10253878at2759"/>
<dbReference type="PANTHER" id="PTHR12184">
    <property type="entry name" value="UBIQUINOL-CYTOCHROME C REDUCTASE COMPLEX ASSEMBLY FACTOR 1 FAMILY MEMBER"/>
    <property type="match status" value="1"/>
</dbReference>
<evidence type="ECO:0000259" key="3">
    <source>
        <dbReference type="Pfam" id="PF03981"/>
    </source>
</evidence>
<accession>A0A9P1ME22</accession>
<dbReference type="AlphaFoldDB" id="A0A9P1ME22"/>
<comment type="similarity">
    <text evidence="1">Belongs to the CBP3 family.</text>
</comment>
<evidence type="ECO:0000256" key="1">
    <source>
        <dbReference type="ARBA" id="ARBA00006407"/>
    </source>
</evidence>
<feature type="compositionally biased region" description="Basic and acidic residues" evidence="2">
    <location>
        <begin position="317"/>
        <end position="332"/>
    </location>
</feature>
<dbReference type="EMBL" id="CALLCH030000017">
    <property type="protein sequence ID" value="CAI4217917.1"/>
    <property type="molecule type" value="Genomic_DNA"/>
</dbReference>
<sequence>MACARCGAQTRTLLQRASQRPPQILATHPRFARLASNATVPRTMQNQVRRESTQASAEKTEKPEITTRQLLDAMQQSQQKKTDGTGLVGSYAIYGGTHQIYKKCSQPVSYTISDIDRANGTVDTLEDGEEVGKSEGAWHSLLGLPPTFSTWSQVTMLRMYVLVARARCLEPEAYNNWYHQLLNHYFFDCERVMDTNHGLTAKSQRQRFLKDLFGDAVLASAVWRNLYKGKENVDFRTVAAVVSWMRATLWDLERVKDEDLVIGENLFRKSLESQFNVVDTQIGSIKDQAQRPKGVGWSYVLVVALEAPDRSGQAGEGRSRASETDRQRDRRPYRGTLRVPLAGEPARVSEYAWTTDRGDELWSFVDVVFLGDPAALVAANAADPATEDLAADAVVEVSRREVAGMLVGMIEACSNRGCADLDCPVSGAFRILDGAVEVRLVGA</sequence>
<comment type="caution">
    <text evidence="4">The sequence shown here is derived from an EMBL/GenBank/DDBJ whole genome shotgun (WGS) entry which is preliminary data.</text>
</comment>